<accession>A0A975BDZ2</accession>
<dbReference type="EMBL" id="CP061799">
    <property type="protein sequence ID" value="QTA83767.1"/>
    <property type="molecule type" value="Genomic_DNA"/>
</dbReference>
<gene>
    <name evidence="1" type="ORF">dnl_61820</name>
</gene>
<sequence>MDTVSSLVCLADKALIIKYIKQALAVLLELQENCCEKGRSYILDY</sequence>
<evidence type="ECO:0000313" key="2">
    <source>
        <dbReference type="Proteomes" id="UP000663720"/>
    </source>
</evidence>
<evidence type="ECO:0000313" key="1">
    <source>
        <dbReference type="EMBL" id="QTA83767.1"/>
    </source>
</evidence>
<dbReference type="AlphaFoldDB" id="A0A975BDZ2"/>
<proteinExistence type="predicted"/>
<dbReference type="Proteomes" id="UP000663720">
    <property type="component" value="Chromosome"/>
</dbReference>
<keyword evidence="2" id="KW-1185">Reference proteome</keyword>
<name>A0A975BDZ2_9BACT</name>
<reference evidence="1" key="1">
    <citation type="journal article" date="2021" name="Microb. Physiol.">
        <title>Proteogenomic Insights into the Physiology of Marine, Sulfate-Reducing, Filamentous Desulfonema limicola and Desulfonema magnum.</title>
        <authorList>
            <person name="Schnaars V."/>
            <person name="Wohlbrand L."/>
            <person name="Scheve S."/>
            <person name="Hinrichs C."/>
            <person name="Reinhardt R."/>
            <person name="Rabus R."/>
        </authorList>
    </citation>
    <scope>NUCLEOTIDE SEQUENCE</scope>
    <source>
        <strain evidence="1">5ac10</strain>
    </source>
</reference>
<organism evidence="1 2">
    <name type="scientific">Desulfonema limicola</name>
    <dbReference type="NCBI Taxonomy" id="45656"/>
    <lineage>
        <taxon>Bacteria</taxon>
        <taxon>Pseudomonadati</taxon>
        <taxon>Thermodesulfobacteriota</taxon>
        <taxon>Desulfobacteria</taxon>
        <taxon>Desulfobacterales</taxon>
        <taxon>Desulfococcaceae</taxon>
        <taxon>Desulfonema</taxon>
    </lineage>
</organism>
<dbReference type="RefSeq" id="WP_207689567.1">
    <property type="nucleotide sequence ID" value="NZ_CP061799.1"/>
</dbReference>
<dbReference type="KEGG" id="dli:dnl_61820"/>
<protein>
    <submittedName>
        <fullName evidence="1">Uncharacterized protein</fullName>
    </submittedName>
</protein>